<keyword evidence="4" id="KW-1185">Reference proteome</keyword>
<evidence type="ECO:0000313" key="4">
    <source>
        <dbReference type="Proteomes" id="UP001600894"/>
    </source>
</evidence>
<dbReference type="InterPro" id="IPR059180">
    <property type="entry name" value="3D_YorM"/>
</dbReference>
<evidence type="ECO:0000256" key="1">
    <source>
        <dbReference type="SAM" id="SignalP"/>
    </source>
</evidence>
<sequence>MYKWKISFLTITAVLGLLCSFPAFAQENDNSFVNAGPGVQAVQEPVESEPPAEPVPAEVSLGTFKITGYCGCERCSGEHKLTYSGTVPKAHHTISADLTRFPIGTQLRIGDTIYTVEDKGSSVKGNTLDIYYDSHDEALANGVYYAEVFLVQ</sequence>
<dbReference type="Pfam" id="PF06725">
    <property type="entry name" value="3D"/>
    <property type="match status" value="1"/>
</dbReference>
<feature type="chain" id="PRO_5046456182" description="3D domain-containing protein" evidence="1">
    <location>
        <begin position="26"/>
        <end position="152"/>
    </location>
</feature>
<dbReference type="CDD" id="cd14667">
    <property type="entry name" value="3D_containing_proteins"/>
    <property type="match status" value="1"/>
</dbReference>
<dbReference type="InterPro" id="IPR010611">
    <property type="entry name" value="3D_dom"/>
</dbReference>
<comment type="caution">
    <text evidence="3">The sequence shown here is derived from an EMBL/GenBank/DDBJ whole genome shotgun (WGS) entry which is preliminary data.</text>
</comment>
<name>A0ABQ0AW54_9FIRM</name>
<feature type="domain" description="3D" evidence="2">
    <location>
        <begin position="93"/>
        <end position="145"/>
    </location>
</feature>
<reference evidence="3 4" key="1">
    <citation type="submission" date="2024-04" db="EMBL/GenBank/DDBJ databases">
        <title>Defined microbial consortia suppress multidrug-resistant proinflammatory Enterobacteriaceae via ecological control.</title>
        <authorList>
            <person name="Furuichi M."/>
            <person name="Kawaguchi T."/>
            <person name="Pust M."/>
            <person name="Yasuma K."/>
            <person name="Plichta D."/>
            <person name="Hasegawa N."/>
            <person name="Ohya T."/>
            <person name="Bhattarai S."/>
            <person name="Sasajima S."/>
            <person name="Aoto Y."/>
            <person name="Tuganbaev T."/>
            <person name="Yaginuma M."/>
            <person name="Ueda M."/>
            <person name="Okahashi N."/>
            <person name="Amafuji K."/>
            <person name="Kiridooshi Y."/>
            <person name="Sugita K."/>
            <person name="Strazar M."/>
            <person name="Skelly A."/>
            <person name="Suda W."/>
            <person name="Hattori M."/>
            <person name="Nakamoto N."/>
            <person name="Caballero S."/>
            <person name="Norman J."/>
            <person name="Olle B."/>
            <person name="Tanoue T."/>
            <person name="Arita M."/>
            <person name="Bucci V."/>
            <person name="Atarashi K."/>
            <person name="Xavier R."/>
            <person name="Honda K."/>
        </authorList>
    </citation>
    <scope>NUCLEOTIDE SEQUENCE [LARGE SCALE GENOMIC DNA]</scope>
    <source>
        <strain evidence="4">f13</strain>
    </source>
</reference>
<evidence type="ECO:0000313" key="3">
    <source>
        <dbReference type="EMBL" id="GAA6268260.1"/>
    </source>
</evidence>
<dbReference type="EMBL" id="BAABXL010000001">
    <property type="protein sequence ID" value="GAA6268260.1"/>
    <property type="molecule type" value="Genomic_DNA"/>
</dbReference>
<dbReference type="Proteomes" id="UP001600894">
    <property type="component" value="Unassembled WGS sequence"/>
</dbReference>
<organism evidence="3 4">
    <name type="scientific">Enterocloster alcoholdehydrogenati</name>
    <dbReference type="NCBI Taxonomy" id="2547410"/>
    <lineage>
        <taxon>Bacteria</taxon>
        <taxon>Bacillati</taxon>
        <taxon>Bacillota</taxon>
        <taxon>Clostridia</taxon>
        <taxon>Lachnospirales</taxon>
        <taxon>Lachnospiraceae</taxon>
        <taxon>Enterocloster</taxon>
    </lineage>
</organism>
<evidence type="ECO:0000259" key="2">
    <source>
        <dbReference type="Pfam" id="PF06725"/>
    </source>
</evidence>
<protein>
    <recommendedName>
        <fullName evidence="2">3D domain-containing protein</fullName>
    </recommendedName>
</protein>
<dbReference type="RefSeq" id="WP_176254664.1">
    <property type="nucleotide sequence ID" value="NZ_BAABXL010000001.1"/>
</dbReference>
<keyword evidence="1" id="KW-0732">Signal</keyword>
<accession>A0ABQ0AW54</accession>
<feature type="signal peptide" evidence="1">
    <location>
        <begin position="1"/>
        <end position="25"/>
    </location>
</feature>
<gene>
    <name evidence="3" type="ORF">F130042H8_13200</name>
</gene>
<proteinExistence type="predicted"/>